<name>H1YWL1_9EURY</name>
<feature type="compositionally biased region" description="Polar residues" evidence="1">
    <location>
        <begin position="26"/>
        <end position="45"/>
    </location>
</feature>
<accession>H1YWL1</accession>
<sequence>MSKKYIFPLLLLITVLLLSAGCSDSSRTGTAGTENNPTSAVTQASGLPEGFSLNPMPTETVPDNLQVHAAAVKDPISGVITVTSRGGFGQYMVDYLKVTAYLSDGEIIEKQLSGDVNSELIIEEGTKGDDRILVEAYYVNGEDYRIYDELLKYRERTDNR</sequence>
<dbReference type="InParanoid" id="H1YWL1"/>
<dbReference type="EMBL" id="CM001436">
    <property type="protein sequence ID" value="EHQ35813.1"/>
    <property type="molecule type" value="Genomic_DNA"/>
</dbReference>
<dbReference type="HOGENOM" id="CLU_139553_0_0_2"/>
<dbReference type="AlphaFoldDB" id="H1YWL1"/>
<organism evidence="2 3">
    <name type="scientific">Methanoplanus limicola DSM 2279</name>
    <dbReference type="NCBI Taxonomy" id="937775"/>
    <lineage>
        <taxon>Archaea</taxon>
        <taxon>Methanobacteriati</taxon>
        <taxon>Methanobacteriota</taxon>
        <taxon>Stenosarchaea group</taxon>
        <taxon>Methanomicrobia</taxon>
        <taxon>Methanomicrobiales</taxon>
        <taxon>Methanomicrobiaceae</taxon>
        <taxon>Methanoplanus</taxon>
    </lineage>
</organism>
<reference evidence="2 3" key="1">
    <citation type="submission" date="2011-10" db="EMBL/GenBank/DDBJ databases">
        <title>The Improved High-Quality Draft genome of Methanoplanus limicola DSM 2279.</title>
        <authorList>
            <consortium name="US DOE Joint Genome Institute (JGI-PGF)"/>
            <person name="Lucas S."/>
            <person name="Copeland A."/>
            <person name="Lapidus A."/>
            <person name="Glavina del Rio T."/>
            <person name="Dalin E."/>
            <person name="Tice H."/>
            <person name="Bruce D."/>
            <person name="Goodwin L."/>
            <person name="Pitluck S."/>
            <person name="Peters L."/>
            <person name="Mikhailova N."/>
            <person name="Lu M."/>
            <person name="Kyrpides N."/>
            <person name="Mavromatis K."/>
            <person name="Ivanova N."/>
            <person name="Markowitz V."/>
            <person name="Cheng J.-F."/>
            <person name="Hugenholtz P."/>
            <person name="Woyke T."/>
            <person name="Wu D."/>
            <person name="Wirth R."/>
            <person name="Brambilla E.-M."/>
            <person name="Klenk H.-P."/>
            <person name="Eisen J.A."/>
        </authorList>
    </citation>
    <scope>NUCLEOTIDE SEQUENCE [LARGE SCALE GENOMIC DNA]</scope>
    <source>
        <strain evidence="2 3">DSM 2279</strain>
    </source>
</reference>
<feature type="region of interest" description="Disordered" evidence="1">
    <location>
        <begin position="26"/>
        <end position="48"/>
    </location>
</feature>
<dbReference type="OrthoDB" id="383089at2157"/>
<proteinExistence type="predicted"/>
<gene>
    <name evidence="2" type="ORF">Metlim_1712</name>
</gene>
<evidence type="ECO:0000313" key="2">
    <source>
        <dbReference type="EMBL" id="EHQ35813.1"/>
    </source>
</evidence>
<protein>
    <recommendedName>
        <fullName evidence="4">Lipoprotein</fullName>
    </recommendedName>
</protein>
<dbReference type="Proteomes" id="UP000005741">
    <property type="component" value="Chromosome"/>
</dbReference>
<evidence type="ECO:0000256" key="1">
    <source>
        <dbReference type="SAM" id="MobiDB-lite"/>
    </source>
</evidence>
<keyword evidence="3" id="KW-1185">Reference proteome</keyword>
<dbReference type="RefSeq" id="WP_004077706.1">
    <property type="nucleotide sequence ID" value="NZ_CM001436.1"/>
</dbReference>
<evidence type="ECO:0000313" key="3">
    <source>
        <dbReference type="Proteomes" id="UP000005741"/>
    </source>
</evidence>
<dbReference type="PROSITE" id="PS51257">
    <property type="entry name" value="PROKAR_LIPOPROTEIN"/>
    <property type="match status" value="1"/>
</dbReference>
<dbReference type="STRING" id="937775.Metlim_1712"/>
<evidence type="ECO:0008006" key="4">
    <source>
        <dbReference type="Google" id="ProtNLM"/>
    </source>
</evidence>